<feature type="compositionally biased region" description="Low complexity" evidence="3">
    <location>
        <begin position="127"/>
        <end position="138"/>
    </location>
</feature>
<dbReference type="InterPro" id="IPR011990">
    <property type="entry name" value="TPR-like_helical_dom_sf"/>
</dbReference>
<evidence type="ECO:0000256" key="2">
    <source>
        <dbReference type="ARBA" id="ARBA00022803"/>
    </source>
</evidence>
<organism evidence="4">
    <name type="scientific">mine drainage metagenome</name>
    <dbReference type="NCBI Taxonomy" id="410659"/>
    <lineage>
        <taxon>unclassified sequences</taxon>
        <taxon>metagenomes</taxon>
        <taxon>ecological metagenomes</taxon>
    </lineage>
</organism>
<dbReference type="PROSITE" id="PS50005">
    <property type="entry name" value="TPR"/>
    <property type="match status" value="1"/>
</dbReference>
<accession>A0A1J5SY99</accession>
<dbReference type="InterPro" id="IPR013105">
    <property type="entry name" value="TPR_2"/>
</dbReference>
<dbReference type="SMART" id="SM00028">
    <property type="entry name" value="TPR"/>
    <property type="match status" value="1"/>
</dbReference>
<evidence type="ECO:0000256" key="1">
    <source>
        <dbReference type="ARBA" id="ARBA00022737"/>
    </source>
</evidence>
<feature type="compositionally biased region" description="Basic and acidic residues" evidence="3">
    <location>
        <begin position="240"/>
        <end position="260"/>
    </location>
</feature>
<dbReference type="Gene3D" id="1.25.40.10">
    <property type="entry name" value="Tetratricopeptide repeat domain"/>
    <property type="match status" value="1"/>
</dbReference>
<dbReference type="EMBL" id="MLJW01000042">
    <property type="protein sequence ID" value="OIR06580.1"/>
    <property type="molecule type" value="Genomic_DNA"/>
</dbReference>
<keyword evidence="2" id="KW-0802">TPR repeat</keyword>
<feature type="compositionally biased region" description="Polar residues" evidence="3">
    <location>
        <begin position="220"/>
        <end position="239"/>
    </location>
</feature>
<protein>
    <submittedName>
        <fullName evidence="4">Tetratricopeptide repeat protein</fullName>
    </submittedName>
</protein>
<reference evidence="4" key="1">
    <citation type="submission" date="2016-10" db="EMBL/GenBank/DDBJ databases">
        <title>Sequence of Gallionella enrichment culture.</title>
        <authorList>
            <person name="Poehlein A."/>
            <person name="Muehling M."/>
            <person name="Daniel R."/>
        </authorList>
    </citation>
    <scope>NUCLEOTIDE SEQUENCE</scope>
</reference>
<proteinExistence type="predicted"/>
<keyword evidence="1" id="KW-0677">Repeat</keyword>
<dbReference type="Pfam" id="PF07719">
    <property type="entry name" value="TPR_2"/>
    <property type="match status" value="1"/>
</dbReference>
<dbReference type="AlphaFoldDB" id="A0A1J5SY99"/>
<dbReference type="InterPro" id="IPR019734">
    <property type="entry name" value="TPR_rpt"/>
</dbReference>
<evidence type="ECO:0000313" key="4">
    <source>
        <dbReference type="EMBL" id="OIR06580.1"/>
    </source>
</evidence>
<name>A0A1J5SY99_9ZZZZ</name>
<feature type="region of interest" description="Disordered" evidence="3">
    <location>
        <begin position="126"/>
        <end position="283"/>
    </location>
</feature>
<comment type="caution">
    <text evidence="4">The sequence shown here is derived from an EMBL/GenBank/DDBJ whole genome shotgun (WGS) entry which is preliminary data.</text>
</comment>
<evidence type="ECO:0000256" key="3">
    <source>
        <dbReference type="SAM" id="MobiDB-lite"/>
    </source>
</evidence>
<feature type="compositionally biased region" description="Low complexity" evidence="3">
    <location>
        <begin position="200"/>
        <end position="212"/>
    </location>
</feature>
<sequence>MKRNLLLAVLLLWAGIAQAGDVWNNLWRTADQQGDQLMHQGKAAAAAHTYTDPRRKAYAELQAGDYQNAVKSFSAFNDSDGNYNRGNALAHAGQLQEALKAYDATLAHDPNNKDARHNRDLVAKVLQQQKTKSSSSKDSSSKDGKDDGKNQKDQSQQTDKDSTNKDNSGKDNSDKKDPANKDSGKQGDTSKKAAEQPSANQNQNGKNQQNKSGQDKAGDSNKQNDAQNQSPSAKANQTESSDKADGQPKPDDAAQARRDAAAALDKSQARKSPLANAQISEQQLAQEQWLRSIPDDPGGLLRRKFMIEHMIRHPGDQ</sequence>
<gene>
    <name evidence="4" type="ORF">GALL_111850</name>
</gene>
<feature type="compositionally biased region" description="Basic and acidic residues" evidence="3">
    <location>
        <begin position="139"/>
        <end position="194"/>
    </location>
</feature>
<dbReference type="SUPFAM" id="SSF48452">
    <property type="entry name" value="TPR-like"/>
    <property type="match status" value="1"/>
</dbReference>